<dbReference type="Proteomes" id="UP000887540">
    <property type="component" value="Unplaced"/>
</dbReference>
<reference evidence="3" key="1">
    <citation type="submission" date="2022-11" db="UniProtKB">
        <authorList>
            <consortium name="WormBaseParasite"/>
        </authorList>
    </citation>
    <scope>IDENTIFICATION</scope>
</reference>
<dbReference type="WBParaSite" id="ACRNAN_scaffold10371.g18323.t1">
    <property type="protein sequence ID" value="ACRNAN_scaffold10371.g18323.t1"/>
    <property type="gene ID" value="ACRNAN_scaffold10371.g18323"/>
</dbReference>
<feature type="transmembrane region" description="Helical" evidence="1">
    <location>
        <begin position="61"/>
        <end position="81"/>
    </location>
</feature>
<evidence type="ECO:0000313" key="3">
    <source>
        <dbReference type="WBParaSite" id="ACRNAN_scaffold10371.g18323.t1"/>
    </source>
</evidence>
<keyword evidence="1" id="KW-0472">Membrane</keyword>
<proteinExistence type="predicted"/>
<accession>A0A914CFP0</accession>
<protein>
    <submittedName>
        <fullName evidence="3">Uncharacterized protein</fullName>
    </submittedName>
</protein>
<name>A0A914CFP0_9BILA</name>
<feature type="transmembrane region" description="Helical" evidence="1">
    <location>
        <begin position="21"/>
        <end position="41"/>
    </location>
</feature>
<dbReference type="AlphaFoldDB" id="A0A914CFP0"/>
<keyword evidence="2" id="KW-1185">Reference proteome</keyword>
<organism evidence="2 3">
    <name type="scientific">Acrobeloides nanus</name>
    <dbReference type="NCBI Taxonomy" id="290746"/>
    <lineage>
        <taxon>Eukaryota</taxon>
        <taxon>Metazoa</taxon>
        <taxon>Ecdysozoa</taxon>
        <taxon>Nematoda</taxon>
        <taxon>Chromadorea</taxon>
        <taxon>Rhabditida</taxon>
        <taxon>Tylenchina</taxon>
        <taxon>Cephalobomorpha</taxon>
        <taxon>Cephaloboidea</taxon>
        <taxon>Cephalobidae</taxon>
        <taxon>Acrobeloides</taxon>
    </lineage>
</organism>
<evidence type="ECO:0000256" key="1">
    <source>
        <dbReference type="SAM" id="Phobius"/>
    </source>
</evidence>
<keyword evidence="1" id="KW-0812">Transmembrane</keyword>
<evidence type="ECO:0000313" key="2">
    <source>
        <dbReference type="Proteomes" id="UP000887540"/>
    </source>
</evidence>
<keyword evidence="1" id="KW-1133">Transmembrane helix</keyword>
<sequence>MFRYYTQFLLQLRLLWVHSSVPTLMELSISTIGLIGCFYHDEWVVKPNYTSHDDYWVNPSIGRVCVLLFGTIIFGIAQYLISPTKNNPPTMDTSSTGHFTYWTLCSP</sequence>